<feature type="compositionally biased region" description="Basic and acidic residues" evidence="2">
    <location>
        <begin position="167"/>
        <end position="177"/>
    </location>
</feature>
<gene>
    <name evidence="5" type="ORF">OOU_Y34scaffold00699g3</name>
</gene>
<dbReference type="PROSITE" id="PS50157">
    <property type="entry name" value="ZINC_FINGER_C2H2_2"/>
    <property type="match status" value="1"/>
</dbReference>
<dbReference type="GO" id="GO:0008270">
    <property type="term" value="F:zinc ion binding"/>
    <property type="evidence" value="ECO:0007669"/>
    <property type="project" value="UniProtKB-KW"/>
</dbReference>
<feature type="chain" id="PRO_5041673911" description="C2H2-type domain-containing protein" evidence="3">
    <location>
        <begin position="20"/>
        <end position="198"/>
    </location>
</feature>
<feature type="domain" description="C2H2-type" evidence="4">
    <location>
        <begin position="58"/>
        <end position="86"/>
    </location>
</feature>
<dbReference type="PROSITE" id="PS00028">
    <property type="entry name" value="ZINC_FINGER_C2H2_1"/>
    <property type="match status" value="1"/>
</dbReference>
<feature type="compositionally biased region" description="Basic and acidic residues" evidence="2">
    <location>
        <begin position="104"/>
        <end position="128"/>
    </location>
</feature>
<evidence type="ECO:0000256" key="1">
    <source>
        <dbReference type="PROSITE-ProRule" id="PRU00042"/>
    </source>
</evidence>
<evidence type="ECO:0000256" key="2">
    <source>
        <dbReference type="SAM" id="MobiDB-lite"/>
    </source>
</evidence>
<feature type="signal peptide" evidence="3">
    <location>
        <begin position="1"/>
        <end position="19"/>
    </location>
</feature>
<dbReference type="AlphaFoldDB" id="A0AA97NSQ4"/>
<evidence type="ECO:0000259" key="4">
    <source>
        <dbReference type="PROSITE" id="PS50157"/>
    </source>
</evidence>
<evidence type="ECO:0000313" key="5">
    <source>
        <dbReference type="EMBL" id="ELQ35594.1"/>
    </source>
</evidence>
<evidence type="ECO:0000256" key="3">
    <source>
        <dbReference type="SAM" id="SignalP"/>
    </source>
</evidence>
<feature type="region of interest" description="Disordered" evidence="2">
    <location>
        <begin position="21"/>
        <end position="59"/>
    </location>
</feature>
<accession>A0AA97NSQ4</accession>
<dbReference type="EMBL" id="JH793503">
    <property type="protein sequence ID" value="ELQ35594.1"/>
    <property type="molecule type" value="Genomic_DNA"/>
</dbReference>
<sequence>MQLSNFLSIWALVAMGATAAPMPSGSAPGNPFADGEAYGARPSQGLTPVPKVHDGSYHSCETCAAPFRTEERLAAHRQADHGNQGAAARGSGRHTSKNRGSSKTSERERLDRLASRVGEDYVEKRSQEATEEQEQGHVKPGRSKKEIAQRIRNLPVTPWNQYGAAVKLDKPTRKEQYRQLPGNDRLTPFEEQGDPVQL</sequence>
<keyword evidence="3" id="KW-0732">Signal</keyword>
<dbReference type="InterPro" id="IPR013087">
    <property type="entry name" value="Znf_C2H2_type"/>
</dbReference>
<feature type="region of interest" description="Disordered" evidence="2">
    <location>
        <begin position="71"/>
        <end position="198"/>
    </location>
</feature>
<dbReference type="Proteomes" id="UP000011086">
    <property type="component" value="Unassembled WGS sequence"/>
</dbReference>
<keyword evidence="1" id="KW-0479">Metal-binding</keyword>
<reference evidence="5" key="1">
    <citation type="journal article" date="2012" name="PLoS Genet.">
        <title>Comparative analysis of the genomes of two field isolates of the rice blast fungus Magnaporthe oryzae.</title>
        <authorList>
            <person name="Xue M."/>
            <person name="Yang J."/>
            <person name="Li Z."/>
            <person name="Hu S."/>
            <person name="Yao N."/>
            <person name="Dean R.A."/>
            <person name="Zhao W."/>
            <person name="Shen M."/>
            <person name="Zhang H."/>
            <person name="Li C."/>
            <person name="Liu L."/>
            <person name="Cao L."/>
            <person name="Xu X."/>
            <person name="Xing Y."/>
            <person name="Hsiang T."/>
            <person name="Zhang Z."/>
            <person name="Xu J.R."/>
            <person name="Peng Y.L."/>
        </authorList>
    </citation>
    <scope>NUCLEOTIDE SEQUENCE</scope>
    <source>
        <strain evidence="5">Y34</strain>
    </source>
</reference>
<proteinExistence type="predicted"/>
<organism evidence="5">
    <name type="scientific">Pyricularia oryzae (strain Y34)</name>
    <name type="common">Rice blast fungus</name>
    <name type="synonym">Magnaporthe oryzae</name>
    <dbReference type="NCBI Taxonomy" id="1143189"/>
    <lineage>
        <taxon>Eukaryota</taxon>
        <taxon>Fungi</taxon>
        <taxon>Dikarya</taxon>
        <taxon>Ascomycota</taxon>
        <taxon>Pezizomycotina</taxon>
        <taxon>Sordariomycetes</taxon>
        <taxon>Sordariomycetidae</taxon>
        <taxon>Magnaporthales</taxon>
        <taxon>Pyriculariaceae</taxon>
        <taxon>Pyricularia</taxon>
    </lineage>
</organism>
<keyword evidence="1" id="KW-0863">Zinc-finger</keyword>
<name>A0AA97NSQ4_PYRO3</name>
<feature type="compositionally biased region" description="Basic and acidic residues" evidence="2">
    <location>
        <begin position="71"/>
        <end position="80"/>
    </location>
</feature>
<protein>
    <recommendedName>
        <fullName evidence="4">C2H2-type domain-containing protein</fullName>
    </recommendedName>
</protein>
<keyword evidence="1" id="KW-0862">Zinc</keyword>